<dbReference type="CDD" id="cd00063">
    <property type="entry name" value="FN3"/>
    <property type="match status" value="1"/>
</dbReference>
<keyword evidence="4 7" id="KW-0863">Zinc-finger</keyword>
<evidence type="ECO:0000259" key="11">
    <source>
        <dbReference type="PROSITE" id="PS51782"/>
    </source>
</evidence>
<feature type="region of interest" description="Disordered" evidence="9">
    <location>
        <begin position="22"/>
        <end position="45"/>
    </location>
</feature>
<dbReference type="Gene3D" id="2.60.40.10">
    <property type="entry name" value="Immunoglobulins"/>
    <property type="match status" value="1"/>
</dbReference>
<feature type="repeat" description="WD" evidence="6">
    <location>
        <begin position="1441"/>
        <end position="1470"/>
    </location>
</feature>
<dbReference type="Pfam" id="PF00400">
    <property type="entry name" value="WD40"/>
    <property type="match status" value="5"/>
</dbReference>
<dbReference type="PROSITE" id="PS50294">
    <property type="entry name" value="WD_REPEATS_REGION"/>
    <property type="match status" value="3"/>
</dbReference>
<dbReference type="Gene3D" id="1.25.40.10">
    <property type="entry name" value="Tetratricopeptide repeat domain"/>
    <property type="match status" value="1"/>
</dbReference>
<dbReference type="Pfam" id="PF01476">
    <property type="entry name" value="LysM"/>
    <property type="match status" value="1"/>
</dbReference>
<dbReference type="OrthoDB" id="190105at2759"/>
<dbReference type="SUPFAM" id="SSF48452">
    <property type="entry name" value="TPR-like"/>
    <property type="match status" value="1"/>
</dbReference>
<reference evidence="13 14" key="1">
    <citation type="journal article" date="2010" name="Nature">
        <title>The Ectocarpus genome and the independent evolution of multicellularity in brown algae.</title>
        <authorList>
            <person name="Cock J.M."/>
            <person name="Sterck L."/>
            <person name="Rouze P."/>
            <person name="Scornet D."/>
            <person name="Allen A.E."/>
            <person name="Amoutzias G."/>
            <person name="Anthouard V."/>
            <person name="Artiguenave F."/>
            <person name="Aury J.M."/>
            <person name="Badger J.H."/>
            <person name="Beszteri B."/>
            <person name="Billiau K."/>
            <person name="Bonnet E."/>
            <person name="Bothwell J.H."/>
            <person name="Bowler C."/>
            <person name="Boyen C."/>
            <person name="Brownlee C."/>
            <person name="Carrano C.J."/>
            <person name="Charrier B."/>
            <person name="Cho G.Y."/>
            <person name="Coelho S.M."/>
            <person name="Collen J."/>
            <person name="Corre E."/>
            <person name="Da Silva C."/>
            <person name="Delage L."/>
            <person name="Delaroque N."/>
            <person name="Dittami S.M."/>
            <person name="Doulbeau S."/>
            <person name="Elias M."/>
            <person name="Farnham G."/>
            <person name="Gachon C.M."/>
            <person name="Gschloessl B."/>
            <person name="Heesch S."/>
            <person name="Jabbari K."/>
            <person name="Jubin C."/>
            <person name="Kawai H."/>
            <person name="Kimura K."/>
            <person name="Kloareg B."/>
            <person name="Kupper F.C."/>
            <person name="Lang D."/>
            <person name="Le Bail A."/>
            <person name="Leblanc C."/>
            <person name="Lerouge P."/>
            <person name="Lohr M."/>
            <person name="Lopez P.J."/>
            <person name="Martens C."/>
            <person name="Maumus F."/>
            <person name="Michel G."/>
            <person name="Miranda-Saavedra D."/>
            <person name="Morales J."/>
            <person name="Moreau H."/>
            <person name="Motomura T."/>
            <person name="Nagasato C."/>
            <person name="Napoli C.A."/>
            <person name="Nelson D.R."/>
            <person name="Nyvall-Collen P."/>
            <person name="Peters A.F."/>
            <person name="Pommier C."/>
            <person name="Potin P."/>
            <person name="Poulain J."/>
            <person name="Quesneville H."/>
            <person name="Read B."/>
            <person name="Rensing S.A."/>
            <person name="Ritter A."/>
            <person name="Rousvoal S."/>
            <person name="Samanta M."/>
            <person name="Samson G."/>
            <person name="Schroeder D.C."/>
            <person name="Segurens B."/>
            <person name="Strittmatter M."/>
            <person name="Tonon T."/>
            <person name="Tregear J.W."/>
            <person name="Valentin K."/>
            <person name="von Dassow P."/>
            <person name="Yamagishi T."/>
            <person name="Van de Peer Y."/>
            <person name="Wincker P."/>
        </authorList>
    </citation>
    <scope>NUCLEOTIDE SEQUENCE [LARGE SCALE GENOMIC DNA]</scope>
    <source>
        <strain evidence="14">Ec32 / CCAP1310/4</strain>
    </source>
</reference>
<feature type="region of interest" description="Disordered" evidence="9">
    <location>
        <begin position="1702"/>
        <end position="1771"/>
    </location>
</feature>
<dbReference type="PANTHER" id="PTHR22847">
    <property type="entry name" value="WD40 REPEAT PROTEIN"/>
    <property type="match status" value="1"/>
</dbReference>
<dbReference type="CDD" id="cd00200">
    <property type="entry name" value="WD40"/>
    <property type="match status" value="1"/>
</dbReference>
<feature type="compositionally biased region" description="Polar residues" evidence="9">
    <location>
        <begin position="1728"/>
        <end position="1738"/>
    </location>
</feature>
<feature type="region of interest" description="Disordered" evidence="9">
    <location>
        <begin position="187"/>
        <end position="217"/>
    </location>
</feature>
<dbReference type="InterPro" id="IPR011990">
    <property type="entry name" value="TPR-like_helical_dom_sf"/>
</dbReference>
<evidence type="ECO:0000256" key="4">
    <source>
        <dbReference type="ARBA" id="ARBA00022771"/>
    </source>
</evidence>
<dbReference type="InterPro" id="IPR019734">
    <property type="entry name" value="TPR_rpt"/>
</dbReference>
<dbReference type="EMBL" id="FN648013">
    <property type="protein sequence ID" value="CBJ29278.1"/>
    <property type="molecule type" value="Genomic_DNA"/>
</dbReference>
<feature type="compositionally biased region" description="Acidic residues" evidence="9">
    <location>
        <begin position="1618"/>
        <end position="1627"/>
    </location>
</feature>
<dbReference type="PANTHER" id="PTHR22847:SF637">
    <property type="entry name" value="WD REPEAT DOMAIN 5B"/>
    <property type="match status" value="1"/>
</dbReference>
<proteinExistence type="predicted"/>
<feature type="repeat" description="WD" evidence="6">
    <location>
        <begin position="1259"/>
        <end position="1298"/>
    </location>
</feature>
<feature type="domain" description="Fibronectin type-III" evidence="10">
    <location>
        <begin position="220"/>
        <end position="334"/>
    </location>
</feature>
<keyword evidence="14" id="KW-1185">Reference proteome</keyword>
<dbReference type="EMBL" id="FN649737">
    <property type="protein sequence ID" value="CBJ29278.1"/>
    <property type="molecule type" value="Genomic_DNA"/>
</dbReference>
<keyword evidence="2" id="KW-0479">Metal-binding</keyword>
<feature type="region of interest" description="Disordered" evidence="9">
    <location>
        <begin position="495"/>
        <end position="524"/>
    </location>
</feature>
<dbReference type="Gene3D" id="3.10.350.10">
    <property type="entry name" value="LysM domain"/>
    <property type="match status" value="1"/>
</dbReference>
<evidence type="ECO:0000259" key="12">
    <source>
        <dbReference type="PROSITE" id="PS52027"/>
    </source>
</evidence>
<sequence>MTEPEHQHQQDDDHWRARLLRQRVHARRRHGKEESPAVPDDERKQTRNAAALRALQWDKRNNAQLRAKVYEEEVENRDLLKRASQHFVVDRLVDVDLKVDLSRPNAMQFSTCSKCNASVLKKVLDTHERFCYGAVESLDDQPDEDGDDADGREAGRTDSPAGPNAQNENMKPCQYCRRPFRKERMAKHEEACKKKSKALGNRDGKEERARNAAVKMTPRPPRNLKVIWRTCDQVALAWDPPILDGGATVFEHEVSYSVHEVVRKDKYHKEDVTTAMDPVLTSRWCTATPVAVKGFTLTGLEAKTHLINISVRCQNEAGWSDPSEVVPEVYTEDLVKSNRAVLRWMEPLCKGGEEVTEYELTYSDVVPKDNQAVTTRKIEEDRHHEMKVPASASEEDQGDQVLVLRGLRASTVHKDLTLRAIGGSGMASAAVFAPTFTTLPPGNRQRIMDELRRARAATGGWIDTDFYKGFMQRENREEYIARLERDLESLPVQLAGEEDSDEEIVTSQAEGENEETPVSNRNLAEEERLKQQEELLESVFHGYKRRKFQFEVRLRRLREQIEECEETRLGHIGLRAVLAQQLNSTQARVMELQAELDRLATFKGGHVNSSVLHGSQQRFPIKILRQKLRKEFELGQASIARDKANLMEGTKTSLRAMQLKLKREGELKERIAAFAVFNKNAEKAKKLSANLKVNTQSDEAVKEKAFSALLSAVKSTQQERAVILNALVRMRTRLISAAFAKWHTGKHATVDKVEISSEYVIRGIGGRHLMWAEEGREVMEKELQVVMRDAAALRRDFARMSLTNKQKKALEGSAIFHETELGSFVEDSEAAGLDTALVAQGDGFIKIGQAAKACICYSRQISNLDVQSDRMGLTALGVAHARLAKAQKACDRVDLAAVSFERALELSTEGKHLPGIVDALEGLGRCCLENCQYRDAVSLFKRALARNVEIRNLPQDARLFRLLEEGHRRMVDDEHAKVYADRAESIEKEMESKLSKAKASLEDSTTRLVGRTANSAKVIRLERVTAGYVAMCSRRAYLVENLKETLIAKKAQEKVVKMHEAKLQLIKEQLQEALETDKDAMSSTLIVEGEIMSFEIEELKIRLREREIEVSSELTRHAGLLTALSNRVTNSADEIDGLDQEIAIEGGPLMTSVVGKARLRLIGMNPSNTAGNEVEGTATGGIEKIVAAEGRKVLVYGIATGTLEHVFSGDEPGRHTGELLGHSRVITALFFYKSVVYTGSMDCTVQVWDVDERKRLMVLQGHEATVCSVVADEHKIVSGAADKNILIWNHGDGRILRVLHGHTKSVISLHTGASFILSGGADGDIRLWGAGNVSRFSKARTNNATVDNEDELERYECKQRLAGHYRSATCVSYGRLELVSGHEDGTVVVWWASTGLIMMKSKVHSGPIRQLQFDATKVVSCSTDGTITVTDLTTGECTMTLRGHEGMVLAVAFDRSKIISASDDGTLRTWVWAARGPRQDKYAVLGPGDNLSRLAKQNNTTVADIAKWNGVRDARQLGVGVRLIVAKGNPNEPTAAEKEAEKANAIKDRRSKTIEKARKKIAESTGVAGAYRRPRGALAPLDDSSSLIGRIARRDASFSEMWQEARSDKDGDGSGSDLDGDGDSEDNAEDDILAKQAREREQTVADVTGAVLGAMVALLAKEIARDAIGTSVPKKGIIGRVNTYYSYNAAIDAAEDAAEAEEQKKASAAAASQGGDVDEPRLHLPPIEQSSSNGSRTGDGQRPKSPPPRPRSASRHIISGRPSRSDGWHLG</sequence>
<dbReference type="OMA" id="WDPPIFT"/>
<evidence type="ECO:0000256" key="6">
    <source>
        <dbReference type="PROSITE-ProRule" id="PRU00221"/>
    </source>
</evidence>
<dbReference type="InterPro" id="IPR001680">
    <property type="entry name" value="WD40_rpt"/>
</dbReference>
<keyword evidence="1 6" id="KW-0853">WD repeat</keyword>
<keyword evidence="3" id="KW-0677">Repeat</keyword>
<dbReference type="STRING" id="2880.D7FK73"/>
<dbReference type="SUPFAM" id="SSF49265">
    <property type="entry name" value="Fibronectin type III"/>
    <property type="match status" value="1"/>
</dbReference>
<feature type="coiled-coil region" evidence="8">
    <location>
        <begin position="547"/>
        <end position="595"/>
    </location>
</feature>
<dbReference type="GO" id="GO:0008270">
    <property type="term" value="F:zinc ion binding"/>
    <property type="evidence" value="ECO:0007669"/>
    <property type="project" value="UniProtKB-KW"/>
</dbReference>
<feature type="compositionally biased region" description="Basic and acidic residues" evidence="9">
    <location>
        <begin position="1599"/>
        <end position="1612"/>
    </location>
</feature>
<dbReference type="PROSITE" id="PS50082">
    <property type="entry name" value="WD_REPEATS_2"/>
    <property type="match status" value="5"/>
</dbReference>
<dbReference type="InterPro" id="IPR019775">
    <property type="entry name" value="WD40_repeat_CS"/>
</dbReference>
<organism evidence="13 14">
    <name type="scientific">Ectocarpus siliculosus</name>
    <name type="common">Brown alga</name>
    <name type="synonym">Conferva siliculosa</name>
    <dbReference type="NCBI Taxonomy" id="2880"/>
    <lineage>
        <taxon>Eukaryota</taxon>
        <taxon>Sar</taxon>
        <taxon>Stramenopiles</taxon>
        <taxon>Ochrophyta</taxon>
        <taxon>PX clade</taxon>
        <taxon>Phaeophyceae</taxon>
        <taxon>Ectocarpales</taxon>
        <taxon>Ectocarpaceae</taxon>
        <taxon>Ectocarpus</taxon>
    </lineage>
</organism>
<dbReference type="SMART" id="SM00060">
    <property type="entry name" value="FN3"/>
    <property type="match status" value="2"/>
</dbReference>
<dbReference type="PROSITE" id="PS52027">
    <property type="entry name" value="ZF_C2HC_C3H"/>
    <property type="match status" value="1"/>
</dbReference>
<accession>D7FK73</accession>
<feature type="repeat" description="WD" evidence="6">
    <location>
        <begin position="1361"/>
        <end position="1390"/>
    </location>
</feature>
<evidence type="ECO:0000313" key="13">
    <source>
        <dbReference type="EMBL" id="CBJ29278.1"/>
    </source>
</evidence>
<name>D7FK73_ECTSI</name>
<dbReference type="PROSITE" id="PS51782">
    <property type="entry name" value="LYSM"/>
    <property type="match status" value="1"/>
</dbReference>
<dbReference type="CDD" id="cd00118">
    <property type="entry name" value="LysM"/>
    <property type="match status" value="1"/>
</dbReference>
<dbReference type="InterPro" id="IPR013783">
    <property type="entry name" value="Ig-like_fold"/>
</dbReference>
<evidence type="ECO:0000256" key="1">
    <source>
        <dbReference type="ARBA" id="ARBA00022574"/>
    </source>
</evidence>
<keyword evidence="5" id="KW-0862">Zinc</keyword>
<feature type="region of interest" description="Disordered" evidence="9">
    <location>
        <begin position="1599"/>
        <end position="1627"/>
    </location>
</feature>
<feature type="domain" description="LysM" evidence="11">
    <location>
        <begin position="1481"/>
        <end position="1525"/>
    </location>
</feature>
<evidence type="ECO:0000259" key="10">
    <source>
        <dbReference type="PROSITE" id="PS50853"/>
    </source>
</evidence>
<feature type="domain" description="C2HC/C3H-type" evidence="12">
    <location>
        <begin position="169"/>
        <end position="198"/>
    </location>
</feature>
<dbReference type="Proteomes" id="UP000002630">
    <property type="component" value="Linkage Group LG12"/>
</dbReference>
<dbReference type="Gene3D" id="2.130.10.10">
    <property type="entry name" value="YVTN repeat-like/Quinoprotein amine dehydrogenase"/>
    <property type="match status" value="2"/>
</dbReference>
<dbReference type="InterPro" id="IPR018392">
    <property type="entry name" value="LysM"/>
</dbReference>
<evidence type="ECO:0000256" key="5">
    <source>
        <dbReference type="ARBA" id="ARBA00022833"/>
    </source>
</evidence>
<feature type="region of interest" description="Disordered" evidence="9">
    <location>
        <begin position="137"/>
        <end position="173"/>
    </location>
</feature>
<dbReference type="SMART" id="SM00028">
    <property type="entry name" value="TPR"/>
    <property type="match status" value="2"/>
</dbReference>
<feature type="repeat" description="WD" evidence="6">
    <location>
        <begin position="1299"/>
        <end position="1328"/>
    </location>
</feature>
<dbReference type="SUPFAM" id="SSF50978">
    <property type="entry name" value="WD40 repeat-like"/>
    <property type="match status" value="1"/>
</dbReference>
<dbReference type="GO" id="GO:1990234">
    <property type="term" value="C:transferase complex"/>
    <property type="evidence" value="ECO:0007669"/>
    <property type="project" value="UniProtKB-ARBA"/>
</dbReference>
<protein>
    <submittedName>
        <fullName evidence="13">Uncharacterized protein</fullName>
    </submittedName>
</protein>
<feature type="coiled-coil region" evidence="8">
    <location>
        <begin position="1049"/>
        <end position="1076"/>
    </location>
</feature>
<dbReference type="InterPro" id="IPR036322">
    <property type="entry name" value="WD40_repeat_dom_sf"/>
</dbReference>
<evidence type="ECO:0000256" key="2">
    <source>
        <dbReference type="ARBA" id="ARBA00022723"/>
    </source>
</evidence>
<dbReference type="SMART" id="SM00320">
    <property type="entry name" value="WD40"/>
    <property type="match status" value="6"/>
</dbReference>
<feature type="repeat" description="WD" evidence="6">
    <location>
        <begin position="1219"/>
        <end position="1258"/>
    </location>
</feature>
<evidence type="ECO:0000256" key="8">
    <source>
        <dbReference type="SAM" id="Coils"/>
    </source>
</evidence>
<dbReference type="PROSITE" id="PS50853">
    <property type="entry name" value="FN3"/>
    <property type="match status" value="1"/>
</dbReference>
<feature type="compositionally biased region" description="Basic and acidic residues" evidence="9">
    <location>
        <begin position="200"/>
        <end position="210"/>
    </location>
</feature>
<feature type="compositionally biased region" description="Basic and acidic residues" evidence="9">
    <location>
        <begin position="31"/>
        <end position="45"/>
    </location>
</feature>
<evidence type="ECO:0000313" key="14">
    <source>
        <dbReference type="Proteomes" id="UP000002630"/>
    </source>
</evidence>
<feature type="compositionally biased region" description="Basic and acidic residues" evidence="9">
    <location>
        <begin position="1535"/>
        <end position="1554"/>
    </location>
</feature>
<dbReference type="eggNOG" id="KOG0274">
    <property type="taxonomic scope" value="Eukaryota"/>
</dbReference>
<evidence type="ECO:0000256" key="7">
    <source>
        <dbReference type="PROSITE-ProRule" id="PRU01371"/>
    </source>
</evidence>
<gene>
    <name evidence="13" type="ORF">Esi_0142_0009</name>
</gene>
<keyword evidence="8" id="KW-0175">Coiled coil</keyword>
<dbReference type="SMART" id="SM00257">
    <property type="entry name" value="LysM"/>
    <property type="match status" value="1"/>
</dbReference>
<feature type="compositionally biased region" description="Polar residues" evidence="9">
    <location>
        <begin position="505"/>
        <end position="522"/>
    </location>
</feature>
<dbReference type="InterPro" id="IPR015943">
    <property type="entry name" value="WD40/YVTN_repeat-like_dom_sf"/>
</dbReference>
<dbReference type="InterPro" id="IPR003961">
    <property type="entry name" value="FN3_dom"/>
</dbReference>
<dbReference type="InterPro" id="IPR049899">
    <property type="entry name" value="Znf_C2HC_C3H"/>
</dbReference>
<evidence type="ECO:0000256" key="3">
    <source>
        <dbReference type="ARBA" id="ARBA00022737"/>
    </source>
</evidence>
<evidence type="ECO:0000256" key="9">
    <source>
        <dbReference type="SAM" id="MobiDB-lite"/>
    </source>
</evidence>
<feature type="region of interest" description="Disordered" evidence="9">
    <location>
        <begin position="1532"/>
        <end position="1554"/>
    </location>
</feature>
<dbReference type="PROSITE" id="PS00678">
    <property type="entry name" value="WD_REPEATS_1"/>
    <property type="match status" value="1"/>
</dbReference>
<feature type="compositionally biased region" description="Acidic residues" evidence="9">
    <location>
        <begin position="137"/>
        <end position="148"/>
    </location>
</feature>
<dbReference type="InterPro" id="IPR036779">
    <property type="entry name" value="LysM_dom_sf"/>
</dbReference>
<dbReference type="InParanoid" id="D7FK73"/>
<dbReference type="InterPro" id="IPR036116">
    <property type="entry name" value="FN3_sf"/>
</dbReference>